<evidence type="ECO:0000313" key="2">
    <source>
        <dbReference type="Proteomes" id="UP000499080"/>
    </source>
</evidence>
<dbReference type="EMBL" id="BGPR01032119">
    <property type="protein sequence ID" value="GBO05494.1"/>
    <property type="molecule type" value="Genomic_DNA"/>
</dbReference>
<protein>
    <submittedName>
        <fullName evidence="1">Uncharacterized protein</fullName>
    </submittedName>
</protein>
<organism evidence="1 2">
    <name type="scientific">Araneus ventricosus</name>
    <name type="common">Orbweaver spider</name>
    <name type="synonym">Epeira ventricosa</name>
    <dbReference type="NCBI Taxonomy" id="182803"/>
    <lineage>
        <taxon>Eukaryota</taxon>
        <taxon>Metazoa</taxon>
        <taxon>Ecdysozoa</taxon>
        <taxon>Arthropoda</taxon>
        <taxon>Chelicerata</taxon>
        <taxon>Arachnida</taxon>
        <taxon>Araneae</taxon>
        <taxon>Araneomorphae</taxon>
        <taxon>Entelegynae</taxon>
        <taxon>Araneoidea</taxon>
        <taxon>Araneidae</taxon>
        <taxon>Araneus</taxon>
    </lineage>
</organism>
<dbReference type="Proteomes" id="UP000499080">
    <property type="component" value="Unassembled WGS sequence"/>
</dbReference>
<dbReference type="OrthoDB" id="1728974at2759"/>
<gene>
    <name evidence="1" type="ORF">AVEN_263788_1</name>
</gene>
<proteinExistence type="predicted"/>
<comment type="caution">
    <text evidence="1">The sequence shown here is derived from an EMBL/GenBank/DDBJ whole genome shotgun (WGS) entry which is preliminary data.</text>
</comment>
<keyword evidence="2" id="KW-1185">Reference proteome</keyword>
<sequence length="139" mass="15796">MNPIDLDRHTVYTSNMEGIFLVRNAVAPSASAFSDLTKHNLQELSTFGEPYEKKGLMKNDNHCYLTIDEAVTCKSFIQVRERFAILIVASCAFINPQQMREKYKNDMPNAVFCILQELNGNTAFLHSEALTKVEYKGLQ</sequence>
<accession>A0A4Y2U0L6</accession>
<name>A0A4Y2U0L6_ARAVE</name>
<evidence type="ECO:0000313" key="1">
    <source>
        <dbReference type="EMBL" id="GBO05494.1"/>
    </source>
</evidence>
<reference evidence="1 2" key="1">
    <citation type="journal article" date="2019" name="Sci. Rep.">
        <title>Orb-weaving spider Araneus ventricosus genome elucidates the spidroin gene catalogue.</title>
        <authorList>
            <person name="Kono N."/>
            <person name="Nakamura H."/>
            <person name="Ohtoshi R."/>
            <person name="Moran D.A.P."/>
            <person name="Shinohara A."/>
            <person name="Yoshida Y."/>
            <person name="Fujiwara M."/>
            <person name="Mori M."/>
            <person name="Tomita M."/>
            <person name="Arakawa K."/>
        </authorList>
    </citation>
    <scope>NUCLEOTIDE SEQUENCE [LARGE SCALE GENOMIC DNA]</scope>
</reference>
<dbReference type="AlphaFoldDB" id="A0A4Y2U0L6"/>